<dbReference type="EMBL" id="JAAAIN010000157">
    <property type="protein sequence ID" value="KAG0319218.1"/>
    <property type="molecule type" value="Genomic_DNA"/>
</dbReference>
<evidence type="ECO:0000313" key="5">
    <source>
        <dbReference type="Proteomes" id="UP000823405"/>
    </source>
</evidence>
<protein>
    <recommendedName>
        <fullName evidence="6">NAD(P)-binding protein</fullName>
    </recommendedName>
</protein>
<dbReference type="PANTHER" id="PTHR24320:SF282">
    <property type="entry name" value="WW DOMAIN-CONTAINING OXIDOREDUCTASE"/>
    <property type="match status" value="1"/>
</dbReference>
<organism evidence="4 5">
    <name type="scientific">Linnemannia gamsii</name>
    <dbReference type="NCBI Taxonomy" id="64522"/>
    <lineage>
        <taxon>Eukaryota</taxon>
        <taxon>Fungi</taxon>
        <taxon>Fungi incertae sedis</taxon>
        <taxon>Mucoromycota</taxon>
        <taxon>Mortierellomycotina</taxon>
        <taxon>Mortierellomycetes</taxon>
        <taxon>Mortierellales</taxon>
        <taxon>Mortierellaceae</taxon>
        <taxon>Linnemannia</taxon>
    </lineage>
</organism>
<proteinExistence type="inferred from homology"/>
<dbReference type="PANTHER" id="PTHR24320">
    <property type="entry name" value="RETINOL DEHYDROGENASE"/>
    <property type="match status" value="1"/>
</dbReference>
<dbReference type="OrthoDB" id="191139at2759"/>
<dbReference type="AlphaFoldDB" id="A0A9P6RGL6"/>
<dbReference type="SUPFAM" id="SSF51735">
    <property type="entry name" value="NAD(P)-binding Rossmann-fold domains"/>
    <property type="match status" value="2"/>
</dbReference>
<dbReference type="Gene3D" id="3.40.50.720">
    <property type="entry name" value="NAD(P)-binding Rossmann-like Domain"/>
    <property type="match status" value="2"/>
</dbReference>
<comment type="similarity">
    <text evidence="1">Belongs to the short-chain dehydrogenases/reductases (SDR) family.</text>
</comment>
<name>A0A9P6RGL6_9FUNG</name>
<evidence type="ECO:0000256" key="3">
    <source>
        <dbReference type="ARBA" id="ARBA00023002"/>
    </source>
</evidence>
<gene>
    <name evidence="4" type="ORF">BGZ97_002564</name>
</gene>
<dbReference type="Proteomes" id="UP000823405">
    <property type="component" value="Unassembled WGS sequence"/>
</dbReference>
<dbReference type="GO" id="GO:0016491">
    <property type="term" value="F:oxidoreductase activity"/>
    <property type="evidence" value="ECO:0007669"/>
    <property type="project" value="UniProtKB-KW"/>
</dbReference>
<dbReference type="PRINTS" id="PR00081">
    <property type="entry name" value="GDHRDH"/>
</dbReference>
<dbReference type="InterPro" id="IPR036291">
    <property type="entry name" value="NAD(P)-bd_dom_sf"/>
</dbReference>
<reference evidence="4" key="1">
    <citation type="journal article" date="2020" name="Fungal Divers.">
        <title>Resolving the Mortierellaceae phylogeny through synthesis of multi-gene phylogenetics and phylogenomics.</title>
        <authorList>
            <person name="Vandepol N."/>
            <person name="Liber J."/>
            <person name="Desiro A."/>
            <person name="Na H."/>
            <person name="Kennedy M."/>
            <person name="Barry K."/>
            <person name="Grigoriev I.V."/>
            <person name="Miller A.N."/>
            <person name="O'Donnell K."/>
            <person name="Stajich J.E."/>
            <person name="Bonito G."/>
        </authorList>
    </citation>
    <scope>NUCLEOTIDE SEQUENCE</scope>
    <source>
        <strain evidence="4">NVP60</strain>
    </source>
</reference>
<evidence type="ECO:0008006" key="6">
    <source>
        <dbReference type="Google" id="ProtNLM"/>
    </source>
</evidence>
<sequence length="448" mass="49506">MAAGINYDAIYKAGETEQPYHHSHYSRYARSKLANAMFAIAVARRVKDETRLFVNYCRPGYVSTEGTQPASRGKGEEEEKVGWPLSTIHQVKDWLSVWTHKKITLPIEKGVLTQLYLATSPGIENKGIEGRYFWPVALELQPCKFLDGYSHSQIPDLTGKVAIVTGANSGLGYATTIALAAHGAHVFLACRNQGRAQEAIERAEEEIKSKYPNAPTPQLEFLELDLGDMNKTRQAAQEFMKKGLPLHILVNNSGIAGGPLGLSADGIESEFAVNHMGIKESHPSRIIIMSTSLHENAPAINYDTIYKTGDIPQPHHQSTWDRFYRSKLANIMFAKALARRLGNESGVYVNCANPGYVSTEVTRPANGGSMLDGLKGWAHSLVAYPVERGALTPLYLATSPEIDEKNITGRYFGPIANELEPSNYANDEKLQEELWAYSQKLANEKLKA</sequence>
<comment type="caution">
    <text evidence="4">The sequence shown here is derived from an EMBL/GenBank/DDBJ whole genome shotgun (WGS) entry which is preliminary data.</text>
</comment>
<keyword evidence="3" id="KW-0560">Oxidoreductase</keyword>
<dbReference type="InterPro" id="IPR002347">
    <property type="entry name" value="SDR_fam"/>
</dbReference>
<evidence type="ECO:0000256" key="2">
    <source>
        <dbReference type="ARBA" id="ARBA00022857"/>
    </source>
</evidence>
<dbReference type="Pfam" id="PF00106">
    <property type="entry name" value="adh_short"/>
    <property type="match status" value="1"/>
</dbReference>
<evidence type="ECO:0000313" key="4">
    <source>
        <dbReference type="EMBL" id="KAG0319218.1"/>
    </source>
</evidence>
<accession>A0A9P6RGL6</accession>
<keyword evidence="5" id="KW-1185">Reference proteome</keyword>
<keyword evidence="2" id="KW-0521">NADP</keyword>
<evidence type="ECO:0000256" key="1">
    <source>
        <dbReference type="ARBA" id="ARBA00006484"/>
    </source>
</evidence>